<reference evidence="2" key="1">
    <citation type="journal article" date="2021" name="Proc. Natl. Acad. Sci. U.S.A.">
        <title>A Catalog of Tens of Thousands of Viruses from Human Metagenomes Reveals Hidden Associations with Chronic Diseases.</title>
        <authorList>
            <person name="Tisza M.J."/>
            <person name="Buck C.B."/>
        </authorList>
    </citation>
    <scope>NUCLEOTIDE SEQUENCE</scope>
    <source>
        <strain evidence="2">CtDXu9</strain>
    </source>
</reference>
<protein>
    <submittedName>
        <fullName evidence="2">Zinc knuckle protein</fullName>
    </submittedName>
</protein>
<evidence type="ECO:0000313" key="2">
    <source>
        <dbReference type="EMBL" id="DAG04642.1"/>
    </source>
</evidence>
<accession>A0A8S5VCY7</accession>
<evidence type="ECO:0000256" key="1">
    <source>
        <dbReference type="SAM" id="MobiDB-lite"/>
    </source>
</evidence>
<feature type="region of interest" description="Disordered" evidence="1">
    <location>
        <begin position="107"/>
        <end position="130"/>
    </location>
</feature>
<organism evidence="2">
    <name type="scientific">Siphoviridae sp. ctDXu9</name>
    <dbReference type="NCBI Taxonomy" id="2825387"/>
    <lineage>
        <taxon>Viruses</taxon>
        <taxon>Duplodnaviria</taxon>
        <taxon>Heunggongvirae</taxon>
        <taxon>Uroviricota</taxon>
        <taxon>Caudoviricetes</taxon>
    </lineage>
</organism>
<proteinExistence type="predicted"/>
<feature type="compositionally biased region" description="Acidic residues" evidence="1">
    <location>
        <begin position="108"/>
        <end position="117"/>
    </location>
</feature>
<name>A0A8S5VCY7_9CAUD</name>
<sequence length="130" mass="15391">MVKKNNKKCILCGKIYTYCSRCEEFDHLPRWMEIYCSDNCRTIFNTLTEYNAENITAREAAERMKDCDMSDVSKFHEVNQKMIAKIQKETADIKLQKISEKDIVEPDSVVDEENSEEIETRKPVRTRKRK</sequence>
<dbReference type="EMBL" id="BK016244">
    <property type="protein sequence ID" value="DAG04642.1"/>
    <property type="molecule type" value="Genomic_DNA"/>
</dbReference>